<evidence type="ECO:0000256" key="1">
    <source>
        <dbReference type="ARBA" id="ARBA00022490"/>
    </source>
</evidence>
<evidence type="ECO:0000313" key="3">
    <source>
        <dbReference type="EMBL" id="KAK8523356.1"/>
    </source>
</evidence>
<protein>
    <submittedName>
        <fullName evidence="3">Uncharacterized protein</fullName>
    </submittedName>
</protein>
<dbReference type="PANTHER" id="PTHR43650:SF1">
    <property type="entry name" value="PYROPHOSPHATE--FRUCTOSE 6-PHOSPHATE 1-PHOSPHOTRANSFERASE SUBUNIT BETA 2"/>
    <property type="match status" value="1"/>
</dbReference>
<dbReference type="SUPFAM" id="SSF53784">
    <property type="entry name" value="Phosphofructokinase"/>
    <property type="match status" value="1"/>
</dbReference>
<evidence type="ECO:0000313" key="4">
    <source>
        <dbReference type="Proteomes" id="UP001472677"/>
    </source>
</evidence>
<gene>
    <name evidence="3" type="ORF">V6N12_047879</name>
</gene>
<dbReference type="EMBL" id="JBBPBM010000043">
    <property type="protein sequence ID" value="KAK8523356.1"/>
    <property type="molecule type" value="Genomic_DNA"/>
</dbReference>
<keyword evidence="1" id="KW-0963">Cytoplasm</keyword>
<organism evidence="3 4">
    <name type="scientific">Hibiscus sabdariffa</name>
    <name type="common">roselle</name>
    <dbReference type="NCBI Taxonomy" id="183260"/>
    <lineage>
        <taxon>Eukaryota</taxon>
        <taxon>Viridiplantae</taxon>
        <taxon>Streptophyta</taxon>
        <taxon>Embryophyta</taxon>
        <taxon>Tracheophyta</taxon>
        <taxon>Spermatophyta</taxon>
        <taxon>Magnoliopsida</taxon>
        <taxon>eudicotyledons</taxon>
        <taxon>Gunneridae</taxon>
        <taxon>Pentapetalae</taxon>
        <taxon>rosids</taxon>
        <taxon>malvids</taxon>
        <taxon>Malvales</taxon>
        <taxon>Malvaceae</taxon>
        <taxon>Malvoideae</taxon>
        <taxon>Hibiscus</taxon>
    </lineage>
</organism>
<dbReference type="Proteomes" id="UP001472677">
    <property type="component" value="Unassembled WGS sequence"/>
</dbReference>
<dbReference type="InterPro" id="IPR035966">
    <property type="entry name" value="PKF_sf"/>
</dbReference>
<sequence>MARLSLLEEAIGLELGAASLITLECALQTHPNITIIGEEKRGSSKVLIKPTLKDGYTYLVMKEYICGLPTNFDATYCYALGYDYVGSSARALIAKSILYTEISNLRTCYRIN</sequence>
<dbReference type="Gene3D" id="3.40.50.460">
    <property type="entry name" value="Phosphofructokinase domain"/>
    <property type="match status" value="1"/>
</dbReference>
<name>A0ABR2CU95_9ROSI</name>
<accession>A0ABR2CU95</accession>
<evidence type="ECO:0000256" key="2">
    <source>
        <dbReference type="ARBA" id="ARBA00023152"/>
    </source>
</evidence>
<keyword evidence="4" id="KW-1185">Reference proteome</keyword>
<reference evidence="3 4" key="1">
    <citation type="journal article" date="2024" name="G3 (Bethesda)">
        <title>Genome assembly of Hibiscus sabdariffa L. provides insights into metabolisms of medicinal natural products.</title>
        <authorList>
            <person name="Kim T."/>
        </authorList>
    </citation>
    <scope>NUCLEOTIDE SEQUENCE [LARGE SCALE GENOMIC DNA]</scope>
    <source>
        <strain evidence="3">TK-2024</strain>
        <tissue evidence="3">Old leaves</tissue>
    </source>
</reference>
<dbReference type="PANTHER" id="PTHR43650">
    <property type="entry name" value="PYROPHOSPHATE--FRUCTOSE 6-PHOSPHATE 1-PHOSPHOTRANSFERASE"/>
    <property type="match status" value="1"/>
</dbReference>
<comment type="caution">
    <text evidence="3">The sequence shown here is derived from an EMBL/GenBank/DDBJ whole genome shotgun (WGS) entry which is preliminary data.</text>
</comment>
<proteinExistence type="predicted"/>
<keyword evidence="2" id="KW-0324">Glycolysis</keyword>